<comment type="caution">
    <text evidence="2">The sequence shown here is derived from an EMBL/GenBank/DDBJ whole genome shotgun (WGS) entry which is preliminary data.</text>
</comment>
<evidence type="ECO:0000313" key="3">
    <source>
        <dbReference type="Proteomes" id="UP000094025"/>
    </source>
</evidence>
<name>A0A178XIY6_9HYPH</name>
<proteinExistence type="predicted"/>
<evidence type="ECO:0000313" key="2">
    <source>
        <dbReference type="EMBL" id="OAP35209.1"/>
    </source>
</evidence>
<dbReference type="OrthoDB" id="8378350at2"/>
<feature type="domain" description="DUF3846" evidence="1">
    <location>
        <begin position="7"/>
        <end position="91"/>
    </location>
</feature>
<accession>A0A178XIY6</accession>
<keyword evidence="3" id="KW-1185">Reference proteome</keyword>
<dbReference type="InterPro" id="IPR024559">
    <property type="entry name" value="DUF3846"/>
</dbReference>
<protein>
    <submittedName>
        <fullName evidence="2">Protein psiB</fullName>
    </submittedName>
</protein>
<reference evidence="2 3" key="1">
    <citation type="journal article" date="2016" name="Int. J. Syst. Evol. Microbiol.">
        <title>Ensifer glycinis sp. nov., an novel rhizobial species associated with Glycine spp.</title>
        <authorList>
            <person name="Yan H."/>
            <person name="Yan J."/>
            <person name="Sui X.H."/>
            <person name="Wang E.T."/>
            <person name="Chen W.X."/>
            <person name="Zhang X.X."/>
            <person name="Chen W.F."/>
        </authorList>
    </citation>
    <scope>NUCLEOTIDE SEQUENCE [LARGE SCALE GENOMIC DNA]</scope>
    <source>
        <strain evidence="2 3">CCBAU 23380</strain>
    </source>
</reference>
<organism evidence="2 3">
    <name type="scientific">Sinorhizobium glycinis</name>
    <dbReference type="NCBI Taxonomy" id="1472378"/>
    <lineage>
        <taxon>Bacteria</taxon>
        <taxon>Pseudomonadati</taxon>
        <taxon>Pseudomonadota</taxon>
        <taxon>Alphaproteobacteria</taxon>
        <taxon>Hyphomicrobiales</taxon>
        <taxon>Rhizobiaceae</taxon>
        <taxon>Sinorhizobium/Ensifer group</taxon>
        <taxon>Sinorhizobium</taxon>
    </lineage>
</organism>
<evidence type="ECO:0000259" key="1">
    <source>
        <dbReference type="Pfam" id="PF12957"/>
    </source>
</evidence>
<dbReference type="Pfam" id="PF12957">
    <property type="entry name" value="DUF3846"/>
    <property type="match status" value="1"/>
</dbReference>
<dbReference type="AlphaFoldDB" id="A0A178XIY6"/>
<dbReference type="Proteomes" id="UP000094025">
    <property type="component" value="Unassembled WGS sequence"/>
</dbReference>
<sequence length="151" mass="16369">MVRANTAYVLDPETTIFKPVELQVDLGIRPLYAIIGCRLLEVVRFDERHTLFVDEEGLQDGLTAFTIFEGFPQPIAGKIVLVGGDGSTPYTSPLISLEDSAKHFKCCRPVLDPVFAKADEISPGGIIIAGALAGLQCRIERRAPTLVEGEA</sequence>
<dbReference type="EMBL" id="LPUX01000067">
    <property type="protein sequence ID" value="OAP35209.1"/>
    <property type="molecule type" value="Genomic_DNA"/>
</dbReference>
<dbReference type="RefSeq" id="WP_064244447.1">
    <property type="nucleotide sequence ID" value="NZ_LPUX01000067.1"/>
</dbReference>
<gene>
    <name evidence="2" type="ORF">AU381_26050</name>
</gene>